<keyword evidence="2" id="KW-1185">Reference proteome</keyword>
<dbReference type="EMBL" id="LT598455">
    <property type="protein sequence ID" value="SCU88835.1"/>
    <property type="molecule type" value="Genomic_DNA"/>
</dbReference>
<reference evidence="2" key="1">
    <citation type="submission" date="2016-03" db="EMBL/GenBank/DDBJ databases">
        <authorList>
            <person name="Devillers H."/>
        </authorList>
    </citation>
    <scope>NUCLEOTIDE SEQUENCE [LARGE SCALE GENOMIC DNA]</scope>
</reference>
<evidence type="ECO:0000313" key="1">
    <source>
        <dbReference type="EMBL" id="SCU88835.1"/>
    </source>
</evidence>
<dbReference type="GO" id="GO:0006338">
    <property type="term" value="P:chromatin remodeling"/>
    <property type="evidence" value="ECO:0007669"/>
    <property type="project" value="EnsemblFungi"/>
</dbReference>
<dbReference type="Pfam" id="PF17330">
    <property type="entry name" value="SWC7"/>
    <property type="match status" value="1"/>
</dbReference>
<proteinExistence type="predicted"/>
<organism evidence="1 2">
    <name type="scientific">Lachancea dasiensis</name>
    <dbReference type="NCBI Taxonomy" id="1072105"/>
    <lineage>
        <taxon>Eukaryota</taxon>
        <taxon>Fungi</taxon>
        <taxon>Dikarya</taxon>
        <taxon>Ascomycota</taxon>
        <taxon>Saccharomycotina</taxon>
        <taxon>Saccharomycetes</taxon>
        <taxon>Saccharomycetales</taxon>
        <taxon>Saccharomycetaceae</taxon>
        <taxon>Lachancea</taxon>
    </lineage>
</organism>
<protein>
    <submittedName>
        <fullName evidence="1">LADA_0E12310g1_1</fullName>
    </submittedName>
</protein>
<dbReference type="Proteomes" id="UP000190274">
    <property type="component" value="Chromosome E"/>
</dbReference>
<dbReference type="AlphaFoldDB" id="A0A1G4JF22"/>
<dbReference type="GO" id="GO:0000812">
    <property type="term" value="C:Swr1 complex"/>
    <property type="evidence" value="ECO:0007669"/>
    <property type="project" value="EnsemblFungi"/>
</dbReference>
<accession>A0A1G4JF22</accession>
<name>A0A1G4JF22_9SACH</name>
<dbReference type="STRING" id="1266660.A0A1G4JF22"/>
<sequence>MDLPANVSLLLLQLTLYRQQELSHTGKDLKLDDLLVEPVVDESILTKFSTHRLVKLYVPELRGLQLRTLRVLVNDLFKKGLPDKSLPVTVVTLANHYYFVRVTELEQEEIPNLKGELAKVLAPLKSTTI</sequence>
<dbReference type="InterPro" id="IPR020195">
    <property type="entry name" value="SWR1_Swc7"/>
</dbReference>
<evidence type="ECO:0000313" key="2">
    <source>
        <dbReference type="Proteomes" id="UP000190274"/>
    </source>
</evidence>
<gene>
    <name evidence="1" type="ORF">LADA_0E12310G</name>
</gene>
<dbReference type="OrthoDB" id="4067990at2759"/>